<dbReference type="Pfam" id="PF01208">
    <property type="entry name" value="URO-D"/>
    <property type="match status" value="1"/>
</dbReference>
<organism evidence="2 3">
    <name type="scientific">Candidatus Taenaricola geysiri</name>
    <dbReference type="NCBI Taxonomy" id="1974752"/>
    <lineage>
        <taxon>Bacteria</taxon>
        <taxon>Pseudomonadati</taxon>
        <taxon>Candidatus Omnitrophota</taxon>
        <taxon>Candidatus Taenaricola</taxon>
    </lineage>
</organism>
<proteinExistence type="predicted"/>
<evidence type="ECO:0000313" key="3">
    <source>
        <dbReference type="Proteomes" id="UP000231267"/>
    </source>
</evidence>
<gene>
    <name evidence="2" type="ORF">COW11_02820</name>
</gene>
<accession>A0A2J0LFA4</accession>
<dbReference type="InterPro" id="IPR000257">
    <property type="entry name" value="Uroporphyrinogen_deCOase"/>
</dbReference>
<dbReference type="GO" id="GO:0006779">
    <property type="term" value="P:porphyrin-containing compound biosynthetic process"/>
    <property type="evidence" value="ECO:0007669"/>
    <property type="project" value="InterPro"/>
</dbReference>
<feature type="domain" description="Uroporphyrinogen decarboxylase (URO-D)" evidence="1">
    <location>
        <begin position="102"/>
        <end position="318"/>
    </location>
</feature>
<protein>
    <recommendedName>
        <fullName evidence="1">Uroporphyrinogen decarboxylase (URO-D) domain-containing protein</fullName>
    </recommendedName>
</protein>
<dbReference type="AlphaFoldDB" id="A0A2J0LFA4"/>
<dbReference type="PANTHER" id="PTHR47099">
    <property type="entry name" value="METHYLCOBAMIDE:COM METHYLTRANSFERASE MTBA"/>
    <property type="match status" value="1"/>
</dbReference>
<dbReference type="Gene3D" id="3.20.20.210">
    <property type="match status" value="1"/>
</dbReference>
<sequence>MSSRQRIKTTLEFKIPDRIGVYDYMRDDTEKLWVKKGFIPGDQKYQDVFGYDLKFFKFDQSFLLADKKISPDEIIKDWQNLKALLAPCDSRISSSFKAEYEKALSKDLFLVLAVLGPFQHAALMLGLERLLVLIAEKPKLVEDIFSASAEMSIGMYNMLKNLGFIFDGAWLWSDLAYKKGCYFSVKTYNAILHKYHKQLCAFFDKEEMPIIFHCDGDCRQFIPYLLKAGIRALNPLEIDCGFEDINFLKKEYGKDLVLFGNMPTDVLEKQKEEIESVLSGRLEIAKKGGGFIYHGDKPVPPTVDFENYKFALDVIKKYGRY</sequence>
<evidence type="ECO:0000259" key="1">
    <source>
        <dbReference type="Pfam" id="PF01208"/>
    </source>
</evidence>
<dbReference type="SUPFAM" id="SSF51726">
    <property type="entry name" value="UROD/MetE-like"/>
    <property type="match status" value="1"/>
</dbReference>
<dbReference type="GO" id="GO:0004853">
    <property type="term" value="F:uroporphyrinogen decarboxylase activity"/>
    <property type="evidence" value="ECO:0007669"/>
    <property type="project" value="InterPro"/>
</dbReference>
<dbReference type="EMBL" id="PFGP01000062">
    <property type="protein sequence ID" value="PIW66531.1"/>
    <property type="molecule type" value="Genomic_DNA"/>
</dbReference>
<name>A0A2J0LFA4_9BACT</name>
<dbReference type="InterPro" id="IPR038071">
    <property type="entry name" value="UROD/MetE-like_sf"/>
</dbReference>
<comment type="caution">
    <text evidence="2">The sequence shown here is derived from an EMBL/GenBank/DDBJ whole genome shotgun (WGS) entry which is preliminary data.</text>
</comment>
<evidence type="ECO:0000313" key="2">
    <source>
        <dbReference type="EMBL" id="PIW66531.1"/>
    </source>
</evidence>
<reference evidence="2 3" key="1">
    <citation type="submission" date="2017-09" db="EMBL/GenBank/DDBJ databases">
        <title>Depth-based differentiation of microbial function through sediment-hosted aquifers and enrichment of novel symbionts in the deep terrestrial subsurface.</title>
        <authorList>
            <person name="Probst A.J."/>
            <person name="Ladd B."/>
            <person name="Jarett J.K."/>
            <person name="Geller-Mcgrath D.E."/>
            <person name="Sieber C.M."/>
            <person name="Emerson J.B."/>
            <person name="Anantharaman K."/>
            <person name="Thomas B.C."/>
            <person name="Malmstrom R."/>
            <person name="Stieglmeier M."/>
            <person name="Klingl A."/>
            <person name="Woyke T."/>
            <person name="Ryan C.M."/>
            <person name="Banfield J.F."/>
        </authorList>
    </citation>
    <scope>NUCLEOTIDE SEQUENCE [LARGE SCALE GENOMIC DNA]</scope>
    <source>
        <strain evidence="2">CG12_big_fil_rev_8_21_14_0_65_43_15</strain>
    </source>
</reference>
<dbReference type="Proteomes" id="UP000231267">
    <property type="component" value="Unassembled WGS sequence"/>
</dbReference>
<dbReference type="PANTHER" id="PTHR47099:SF1">
    <property type="entry name" value="METHYLCOBAMIDE:COM METHYLTRANSFERASE MTBA"/>
    <property type="match status" value="1"/>
</dbReference>
<dbReference type="InterPro" id="IPR052024">
    <property type="entry name" value="Methanogen_methyltrans"/>
</dbReference>